<evidence type="ECO:0000259" key="8">
    <source>
        <dbReference type="Pfam" id="PF00892"/>
    </source>
</evidence>
<feature type="transmembrane region" description="Helical" evidence="7">
    <location>
        <begin position="109"/>
        <end position="129"/>
    </location>
</feature>
<keyword evidence="5 7" id="KW-0472">Membrane</keyword>
<gene>
    <name evidence="9" type="ORF">CTAYLR_003364</name>
</gene>
<dbReference type="EMBL" id="JAQMWT010000341">
    <property type="protein sequence ID" value="KAJ8603985.1"/>
    <property type="molecule type" value="Genomic_DNA"/>
</dbReference>
<evidence type="ECO:0000256" key="7">
    <source>
        <dbReference type="SAM" id="Phobius"/>
    </source>
</evidence>
<keyword evidence="2" id="KW-1003">Cell membrane</keyword>
<dbReference type="PANTHER" id="PTHR42920">
    <property type="entry name" value="OS03G0707200 PROTEIN-RELATED"/>
    <property type="match status" value="1"/>
</dbReference>
<dbReference type="GO" id="GO:0005886">
    <property type="term" value="C:plasma membrane"/>
    <property type="evidence" value="ECO:0007669"/>
    <property type="project" value="UniProtKB-SubCell"/>
</dbReference>
<accession>A0AAD7UFA0</accession>
<organism evidence="9 10">
    <name type="scientific">Chrysophaeum taylorii</name>
    <dbReference type="NCBI Taxonomy" id="2483200"/>
    <lineage>
        <taxon>Eukaryota</taxon>
        <taxon>Sar</taxon>
        <taxon>Stramenopiles</taxon>
        <taxon>Ochrophyta</taxon>
        <taxon>Pelagophyceae</taxon>
        <taxon>Pelagomonadales</taxon>
        <taxon>Pelagomonadaceae</taxon>
        <taxon>Chrysophaeum</taxon>
    </lineage>
</organism>
<dbReference type="InterPro" id="IPR051258">
    <property type="entry name" value="Diverse_Substrate_Transporter"/>
</dbReference>
<feature type="domain" description="EamA" evidence="8">
    <location>
        <begin position="4"/>
        <end position="127"/>
    </location>
</feature>
<dbReference type="InterPro" id="IPR037185">
    <property type="entry name" value="EmrE-like"/>
</dbReference>
<feature type="transmembrane region" description="Helical" evidence="7">
    <location>
        <begin position="216"/>
        <end position="234"/>
    </location>
</feature>
<feature type="transmembrane region" description="Helical" evidence="7">
    <location>
        <begin position="277"/>
        <end position="295"/>
    </location>
</feature>
<protein>
    <recommendedName>
        <fullName evidence="8">EamA domain-containing protein</fullName>
    </recommendedName>
</protein>
<feature type="compositionally biased region" description="Basic and acidic residues" evidence="6">
    <location>
        <begin position="334"/>
        <end position="356"/>
    </location>
</feature>
<dbReference type="PANTHER" id="PTHR42920:SF5">
    <property type="entry name" value="EAMA DOMAIN-CONTAINING PROTEIN"/>
    <property type="match status" value="1"/>
</dbReference>
<reference evidence="9" key="1">
    <citation type="submission" date="2023-01" db="EMBL/GenBank/DDBJ databases">
        <title>Metagenome sequencing of chrysophaentin producing Chrysophaeum taylorii.</title>
        <authorList>
            <person name="Davison J."/>
            <person name="Bewley C."/>
        </authorList>
    </citation>
    <scope>NUCLEOTIDE SEQUENCE</scope>
    <source>
        <strain evidence="9">NIES-1699</strain>
    </source>
</reference>
<evidence type="ECO:0000256" key="1">
    <source>
        <dbReference type="ARBA" id="ARBA00004651"/>
    </source>
</evidence>
<comment type="caution">
    <text evidence="9">The sequence shown here is derived from an EMBL/GenBank/DDBJ whole genome shotgun (WGS) entry which is preliminary data.</text>
</comment>
<keyword evidence="3 7" id="KW-0812">Transmembrane</keyword>
<dbReference type="Proteomes" id="UP001230188">
    <property type="component" value="Unassembled WGS sequence"/>
</dbReference>
<evidence type="ECO:0000313" key="9">
    <source>
        <dbReference type="EMBL" id="KAJ8603985.1"/>
    </source>
</evidence>
<keyword evidence="4 7" id="KW-1133">Transmembrane helix</keyword>
<feature type="region of interest" description="Disordered" evidence="6">
    <location>
        <begin position="299"/>
        <end position="380"/>
    </location>
</feature>
<evidence type="ECO:0000313" key="10">
    <source>
        <dbReference type="Proteomes" id="UP001230188"/>
    </source>
</evidence>
<dbReference type="SUPFAM" id="SSF103481">
    <property type="entry name" value="Multidrug resistance efflux transporter EmrE"/>
    <property type="match status" value="1"/>
</dbReference>
<evidence type="ECO:0000256" key="4">
    <source>
        <dbReference type="ARBA" id="ARBA00022989"/>
    </source>
</evidence>
<proteinExistence type="predicted"/>
<evidence type="ECO:0000256" key="5">
    <source>
        <dbReference type="ARBA" id="ARBA00023136"/>
    </source>
</evidence>
<dbReference type="Pfam" id="PF00892">
    <property type="entry name" value="EamA"/>
    <property type="match status" value="1"/>
</dbReference>
<evidence type="ECO:0000256" key="6">
    <source>
        <dbReference type="SAM" id="MobiDB-lite"/>
    </source>
</evidence>
<feature type="compositionally biased region" description="Basic and acidic residues" evidence="6">
    <location>
        <begin position="307"/>
        <end position="325"/>
    </location>
</feature>
<comment type="subcellular location">
    <subcellularLocation>
        <location evidence="1">Cell membrane</location>
        <topology evidence="1">Multi-pass membrane protein</topology>
    </subcellularLocation>
</comment>
<keyword evidence="10" id="KW-1185">Reference proteome</keyword>
<sequence>MANVISNLCWGSAAVVGDLVMFEGSSPVLFAAARSWFALALLGFQAKCLGKASVAPPQAVRCGVWLFLTELCYLLGLQMCGAITAAAWQPVTPLLTEAAKCFVASERASWARTVGVVVAFVGTLIMSSPTGGDSVAANGVFFVQCVAMTAYTFETRHLIKNGHEPLTVTVWSLCGSSILFAPTVLAFSRQPLLSLVCPADDCHGGLLLPDTALPGLAYFVVFGTALPFLLFAYANSGAIDVSLVAVSCVLQPLTAAFLAWILVLATSPPHYGASGPTNATLLGAAVVLAGLFLVARYEEGPPPSSSPKEDSQYLTTKTHDTKGPDIENDPPAAKAEEIALLARRDKDPPDATDAERTSLLLSHQHTRVSAAAPSGGDHRTYDTVDAFCCDPAQ</sequence>
<name>A0AAD7UFA0_9STRA</name>
<evidence type="ECO:0000256" key="2">
    <source>
        <dbReference type="ARBA" id="ARBA00022475"/>
    </source>
</evidence>
<feature type="transmembrane region" description="Helical" evidence="7">
    <location>
        <begin position="165"/>
        <end position="185"/>
    </location>
</feature>
<evidence type="ECO:0000256" key="3">
    <source>
        <dbReference type="ARBA" id="ARBA00022692"/>
    </source>
</evidence>
<feature type="transmembrane region" description="Helical" evidence="7">
    <location>
        <begin position="241"/>
        <end position="265"/>
    </location>
</feature>
<feature type="transmembrane region" description="Helical" evidence="7">
    <location>
        <begin position="135"/>
        <end position="153"/>
    </location>
</feature>
<dbReference type="InterPro" id="IPR000620">
    <property type="entry name" value="EamA_dom"/>
</dbReference>
<dbReference type="AlphaFoldDB" id="A0AAD7UFA0"/>